<geneLocation type="plasmid" evidence="1">
    <name>pSa1423-160k</name>
</geneLocation>
<dbReference type="EMBL" id="MK356558">
    <property type="protein sequence ID" value="QBM91541.1"/>
    <property type="molecule type" value="Genomic_DNA"/>
</dbReference>
<keyword evidence="1" id="KW-0614">Plasmid</keyword>
<reference evidence="1" key="1">
    <citation type="submission" date="2019-01" db="EMBL/GenBank/DDBJ databases">
        <title>Salmonella strain 1423 plasmid sequences.</title>
        <authorList>
            <person name="Chen K."/>
            <person name="Chen S."/>
        </authorList>
    </citation>
    <scope>NUCLEOTIDE SEQUENCE</scope>
    <source>
        <strain evidence="1">Sa1423</strain>
        <plasmid evidence="1">pSa1423-160k</plasmid>
    </source>
</reference>
<evidence type="ECO:0000313" key="1">
    <source>
        <dbReference type="EMBL" id="QBM91541.1"/>
    </source>
</evidence>
<organism evidence="1">
    <name type="scientific">Salmonella sp</name>
    <dbReference type="NCBI Taxonomy" id="599"/>
    <lineage>
        <taxon>Bacteria</taxon>
        <taxon>Pseudomonadati</taxon>
        <taxon>Pseudomonadota</taxon>
        <taxon>Gammaproteobacteria</taxon>
        <taxon>Enterobacterales</taxon>
        <taxon>Enterobacteriaceae</taxon>
        <taxon>Salmonella</taxon>
    </lineage>
</organism>
<gene>
    <name evidence="1" type="ORF">NNIBIDOC_00215</name>
</gene>
<name>A0A482ETU1_SALSP</name>
<dbReference type="AlphaFoldDB" id="A0A482ETU1"/>
<accession>A0A482ETU1</accession>
<protein>
    <submittedName>
        <fullName evidence="1">Uncharacterized protein</fullName>
    </submittedName>
</protein>
<proteinExistence type="predicted"/>
<sequence>MLYLPVSFLHRNKKLASSTIMLAQLPRQSHLLFAERISEHYLHLLEKPLYLLSFQKLYEPQPCAGNWFKSTK</sequence>